<evidence type="ECO:0000313" key="2">
    <source>
        <dbReference type="EMBL" id="PKS05504.1"/>
    </source>
</evidence>
<gene>
    <name evidence="2" type="ORF">jhhlp_008882</name>
</gene>
<dbReference type="VEuPathDB" id="FungiDB:jhhlp_008882"/>
<sequence length="197" mass="21975">MPCQPLEAAVTEVDIDSELAAHLKSLYSAYRRTEDIDAKGLFFSPRCAQICRPQPSYAATSRDEIVQYLHDVANNKSDVVKASLDNTESEVKKKGYYTIRPLKKDEVDFGSDEMAGAAGFRSAQELKQKAEKDGWVGMRVDLWNDDGSDDQGKPKGLLVKVQYWWAKEGDGWLQILHHIMYMGPRDGTEGTGGGILE</sequence>
<dbReference type="EMBL" id="NLAX01001623">
    <property type="protein sequence ID" value="PKS05504.1"/>
    <property type="molecule type" value="Genomic_DNA"/>
</dbReference>
<reference evidence="2 3" key="1">
    <citation type="journal article" date="2017" name="G3 (Bethesda)">
        <title>First Draft Genome Sequence of the Pathogenic Fungus Lomentospora prolificans (Formerly Scedosporium prolificans).</title>
        <authorList>
            <person name="Luo R."/>
            <person name="Zimin A."/>
            <person name="Workman R."/>
            <person name="Fan Y."/>
            <person name="Pertea G."/>
            <person name="Grossman N."/>
            <person name="Wear M.P."/>
            <person name="Jia B."/>
            <person name="Miller H."/>
            <person name="Casadevall A."/>
            <person name="Timp W."/>
            <person name="Zhang S.X."/>
            <person name="Salzberg S.L."/>
        </authorList>
    </citation>
    <scope>NUCLEOTIDE SEQUENCE [LARGE SCALE GENOMIC DNA]</scope>
    <source>
        <strain evidence="2 3">JHH-5317</strain>
    </source>
</reference>
<dbReference type="Proteomes" id="UP000233524">
    <property type="component" value="Unassembled WGS sequence"/>
</dbReference>
<keyword evidence="3" id="KW-1185">Reference proteome</keyword>
<dbReference type="AlphaFoldDB" id="A0A2N3MZ89"/>
<accession>A0A2N3MZ89</accession>
<comment type="caution">
    <text evidence="2">The sequence shown here is derived from an EMBL/GenBank/DDBJ whole genome shotgun (WGS) entry which is preliminary data.</text>
</comment>
<organism evidence="2 3">
    <name type="scientific">Lomentospora prolificans</name>
    <dbReference type="NCBI Taxonomy" id="41688"/>
    <lineage>
        <taxon>Eukaryota</taxon>
        <taxon>Fungi</taxon>
        <taxon>Dikarya</taxon>
        <taxon>Ascomycota</taxon>
        <taxon>Pezizomycotina</taxon>
        <taxon>Sordariomycetes</taxon>
        <taxon>Hypocreomycetidae</taxon>
        <taxon>Microascales</taxon>
        <taxon>Microascaceae</taxon>
        <taxon>Lomentospora</taxon>
    </lineage>
</organism>
<protein>
    <recommendedName>
        <fullName evidence="1">SnoaL-like domain-containing protein</fullName>
    </recommendedName>
</protein>
<dbReference type="InParanoid" id="A0A2N3MZ89"/>
<dbReference type="Pfam" id="PF26528">
    <property type="entry name" value="SnoaL_6"/>
    <property type="match status" value="1"/>
</dbReference>
<name>A0A2N3MZ89_9PEZI</name>
<dbReference type="OrthoDB" id="5396546at2759"/>
<feature type="domain" description="SnoaL-like" evidence="1">
    <location>
        <begin position="16"/>
        <end position="189"/>
    </location>
</feature>
<evidence type="ECO:0000259" key="1">
    <source>
        <dbReference type="Pfam" id="PF26528"/>
    </source>
</evidence>
<proteinExistence type="predicted"/>
<evidence type="ECO:0000313" key="3">
    <source>
        <dbReference type="Proteomes" id="UP000233524"/>
    </source>
</evidence>
<dbReference type="InterPro" id="IPR058931">
    <property type="entry name" value="SnoaL_6"/>
</dbReference>